<name>A0A1H6ZYR7_9BACT</name>
<dbReference type="InterPro" id="IPR011429">
    <property type="entry name" value="Cyt_c_Planctomycete-type"/>
</dbReference>
<dbReference type="PROSITE" id="PS51007">
    <property type="entry name" value="CYTC"/>
    <property type="match status" value="1"/>
</dbReference>
<dbReference type="Pfam" id="PF07583">
    <property type="entry name" value="PSCyt2"/>
    <property type="match status" value="1"/>
</dbReference>
<dbReference type="Proteomes" id="UP000199403">
    <property type="component" value="Unassembled WGS sequence"/>
</dbReference>
<dbReference type="OrthoDB" id="1450284at2"/>
<dbReference type="STRING" id="1416801.SAMN05192553_10520"/>
<dbReference type="EMBL" id="FNZH01000005">
    <property type="protein sequence ID" value="SEJ54872.1"/>
    <property type="molecule type" value="Genomic_DNA"/>
</dbReference>
<evidence type="ECO:0000313" key="7">
    <source>
        <dbReference type="Proteomes" id="UP000199403"/>
    </source>
</evidence>
<accession>A0A1H6ZYR7</accession>
<keyword evidence="2 4" id="KW-0479">Metal-binding</keyword>
<dbReference type="InterPro" id="IPR022655">
    <property type="entry name" value="DUF1553"/>
</dbReference>
<evidence type="ECO:0000256" key="4">
    <source>
        <dbReference type="PROSITE-ProRule" id="PRU00433"/>
    </source>
</evidence>
<dbReference type="InterPro" id="IPR036909">
    <property type="entry name" value="Cyt_c-like_dom_sf"/>
</dbReference>
<dbReference type="GO" id="GO:0046872">
    <property type="term" value="F:metal ion binding"/>
    <property type="evidence" value="ECO:0007669"/>
    <property type="project" value="UniProtKB-KW"/>
</dbReference>
<dbReference type="AlphaFoldDB" id="A0A1H6ZYR7"/>
<dbReference type="GO" id="GO:0009055">
    <property type="term" value="F:electron transfer activity"/>
    <property type="evidence" value="ECO:0007669"/>
    <property type="project" value="InterPro"/>
</dbReference>
<dbReference type="Pfam" id="PF07635">
    <property type="entry name" value="PSCyt1"/>
    <property type="match status" value="1"/>
</dbReference>
<feature type="domain" description="Cytochrome c" evidence="5">
    <location>
        <begin position="22"/>
        <end position="121"/>
    </location>
</feature>
<organism evidence="6 7">
    <name type="scientific">Cyclobacterium xiamenense</name>
    <dbReference type="NCBI Taxonomy" id="1297121"/>
    <lineage>
        <taxon>Bacteria</taxon>
        <taxon>Pseudomonadati</taxon>
        <taxon>Bacteroidota</taxon>
        <taxon>Cytophagia</taxon>
        <taxon>Cytophagales</taxon>
        <taxon>Cyclobacteriaceae</taxon>
        <taxon>Cyclobacterium</taxon>
    </lineage>
</organism>
<sequence>MNKTGFLIGTTSILLAGVVFYSLTQEKEIDFSAQVKPILNQHCISCHGGVKKNGGFSLLFEAEALAATESGHPAIIPGDASASEFIKRLTAADPEIRMPYQKAPLSEEEIEILTAWVEQGAPWGKHWAYETPTKPTPPETPVQAGFFTESAPAFLQNDIDRFIARGLTQQELAPSPEADKLVLLRRLSLDLTGLPPSEELVNRWKSNEISYEELVDALLESPAYGEKWASWWLDLARYADTKGYERDVSREIWAYRDWVIKALNTDMPFDQFTVEQLAGDLLPDPDLDQLTATAFHRNTMNNDEGGTQDEEFRVAAVLDRVNTTFDVWQSTTIACVQCHSHPYDPFTHENYFQLMAFFNNSRDEDTHGEEPKLKFYTGKDSVRVEEIKNWAARHGSKDLEKEVEAILRYQEPKYHAHLAEDFENGELIDTKWLGLWDQGSCYFRGIYTGGSPYIYLNYWTGNEGSLLTIRKDGPEGEILARFTLDKTEGRVIRRFPIKKVNEKVDLYFRMENRRLGPQQTTSAINWLAFFPELPGKNQPGHAETDRDFLALLNTTTPSVPIMIENPDYMKRTSHVFERGNWMLKGEEVKPDVPAVLNSWDPAWPENRLGLAYWLTSKENPLTARTLANRIWAQLFGRGLVSTLEDMGTQSEPPSHRELLDWMAVRLMEDHDWRLKPLIKDLVLSGTYRQSSVSSALLHEKDPNNQWYARGPRFRLSAEQIRDQALAATGLLSDKMYGKPVMPPQPENVWQTVYNGESWKTSEGEDRYRRAVYTLLKRTSPYPSFISFDAGSREVCTIDRTVTNTPLQALVTLNDPVYQEAAYQLALRMQQSGAEDPISWAYEKLLLQPITAEKHRYLKDLRDFAQEDFAQDPQALKDWLQFAAEADKDPELAALAVVANALLNLDEFLTKS</sequence>
<keyword evidence="7" id="KW-1185">Reference proteome</keyword>
<evidence type="ECO:0000256" key="2">
    <source>
        <dbReference type="ARBA" id="ARBA00022723"/>
    </source>
</evidence>
<evidence type="ECO:0000256" key="3">
    <source>
        <dbReference type="ARBA" id="ARBA00023004"/>
    </source>
</evidence>
<dbReference type="InterPro" id="IPR009056">
    <property type="entry name" value="Cyt_c-like_dom"/>
</dbReference>
<dbReference type="Pfam" id="PF07587">
    <property type="entry name" value="PSD1"/>
    <property type="match status" value="1"/>
</dbReference>
<keyword evidence="1 4" id="KW-0349">Heme</keyword>
<dbReference type="PANTHER" id="PTHR35889">
    <property type="entry name" value="CYCLOINULO-OLIGOSACCHARIDE FRUCTANOTRANSFERASE-RELATED"/>
    <property type="match status" value="1"/>
</dbReference>
<dbReference type="PANTHER" id="PTHR35889:SF3">
    <property type="entry name" value="F-BOX DOMAIN-CONTAINING PROTEIN"/>
    <property type="match status" value="1"/>
</dbReference>
<dbReference type="GO" id="GO:0020037">
    <property type="term" value="F:heme binding"/>
    <property type="evidence" value="ECO:0007669"/>
    <property type="project" value="InterPro"/>
</dbReference>
<proteinExistence type="predicted"/>
<dbReference type="RefSeq" id="WP_092176200.1">
    <property type="nucleotide sequence ID" value="NZ_FNZH01000005.1"/>
</dbReference>
<gene>
    <name evidence="6" type="ORF">SAMN05192553_10520</name>
</gene>
<dbReference type="InterPro" id="IPR011444">
    <property type="entry name" value="DUF1549"/>
</dbReference>
<reference evidence="7" key="1">
    <citation type="submission" date="2016-10" db="EMBL/GenBank/DDBJ databases">
        <authorList>
            <person name="Varghese N."/>
            <person name="Submissions S."/>
        </authorList>
    </citation>
    <scope>NUCLEOTIDE SEQUENCE [LARGE SCALE GENOMIC DNA]</scope>
    <source>
        <strain evidence="7">IBRC-M 10761</strain>
    </source>
</reference>
<evidence type="ECO:0000256" key="1">
    <source>
        <dbReference type="ARBA" id="ARBA00022617"/>
    </source>
</evidence>
<evidence type="ECO:0000259" key="5">
    <source>
        <dbReference type="PROSITE" id="PS51007"/>
    </source>
</evidence>
<keyword evidence="3 4" id="KW-0408">Iron</keyword>
<dbReference type="SUPFAM" id="SSF46626">
    <property type="entry name" value="Cytochrome c"/>
    <property type="match status" value="1"/>
</dbReference>
<dbReference type="Gene3D" id="1.10.760.10">
    <property type="entry name" value="Cytochrome c-like domain"/>
    <property type="match status" value="1"/>
</dbReference>
<evidence type="ECO:0000313" key="6">
    <source>
        <dbReference type="EMBL" id="SEJ54872.1"/>
    </source>
</evidence>
<protein>
    <submittedName>
        <fullName evidence="6">Planctomycete cytochrome C</fullName>
    </submittedName>
</protein>